<name>A0A7K1V2V8_9NOCA</name>
<evidence type="ECO:0000313" key="3">
    <source>
        <dbReference type="Proteomes" id="UP000466794"/>
    </source>
</evidence>
<feature type="transmembrane region" description="Helical" evidence="1">
    <location>
        <begin position="77"/>
        <end position="99"/>
    </location>
</feature>
<proteinExistence type="predicted"/>
<organism evidence="2 3">
    <name type="scientific">Nocardia terrae</name>
    <dbReference type="NCBI Taxonomy" id="2675851"/>
    <lineage>
        <taxon>Bacteria</taxon>
        <taxon>Bacillati</taxon>
        <taxon>Actinomycetota</taxon>
        <taxon>Actinomycetes</taxon>
        <taxon>Mycobacteriales</taxon>
        <taxon>Nocardiaceae</taxon>
        <taxon>Nocardia</taxon>
    </lineage>
</organism>
<gene>
    <name evidence="2" type="ORF">GPX89_27255</name>
</gene>
<accession>A0A7K1V2V8</accession>
<dbReference type="AlphaFoldDB" id="A0A7K1V2V8"/>
<keyword evidence="1" id="KW-1133">Transmembrane helix</keyword>
<feature type="transmembrane region" description="Helical" evidence="1">
    <location>
        <begin position="36"/>
        <end position="57"/>
    </location>
</feature>
<dbReference type="Proteomes" id="UP000466794">
    <property type="component" value="Unassembled WGS sequence"/>
</dbReference>
<sequence>MGTLGAGVMALGTTQQLLAIATIVLVFTHHRWATRAAVFVGFGSAVGFTLVHLMPKWFGTFSDSFINAPASARVTGFSWFAAIFEISSALAIAIAGLLARGRQAL</sequence>
<feature type="transmembrane region" description="Helical" evidence="1">
    <location>
        <begin position="6"/>
        <end position="27"/>
    </location>
</feature>
<keyword evidence="3" id="KW-1185">Reference proteome</keyword>
<keyword evidence="1" id="KW-0472">Membrane</keyword>
<evidence type="ECO:0000313" key="2">
    <source>
        <dbReference type="EMBL" id="MVU80934.1"/>
    </source>
</evidence>
<dbReference type="EMBL" id="WRPP01000005">
    <property type="protein sequence ID" value="MVU80934.1"/>
    <property type="molecule type" value="Genomic_DNA"/>
</dbReference>
<protein>
    <submittedName>
        <fullName evidence="2">Uncharacterized protein</fullName>
    </submittedName>
</protein>
<keyword evidence="1" id="KW-0812">Transmembrane</keyword>
<reference evidence="2 3" key="1">
    <citation type="submission" date="2019-12" db="EMBL/GenBank/DDBJ databases">
        <title>Nocardia sp. nov. ET3-3 isolated from soil.</title>
        <authorList>
            <person name="Kanchanasin P."/>
            <person name="Tanasupawat S."/>
            <person name="Yuki M."/>
            <person name="Kudo T."/>
        </authorList>
    </citation>
    <scope>NUCLEOTIDE SEQUENCE [LARGE SCALE GENOMIC DNA]</scope>
    <source>
        <strain evidence="2 3">ET3-3</strain>
    </source>
</reference>
<evidence type="ECO:0000256" key="1">
    <source>
        <dbReference type="SAM" id="Phobius"/>
    </source>
</evidence>
<comment type="caution">
    <text evidence="2">The sequence shown here is derived from an EMBL/GenBank/DDBJ whole genome shotgun (WGS) entry which is preliminary data.</text>
</comment>